<keyword evidence="2" id="KW-1185">Reference proteome</keyword>
<comment type="caution">
    <text evidence="1">The sequence shown here is derived from an EMBL/GenBank/DDBJ whole genome shotgun (WGS) entry which is preliminary data.</text>
</comment>
<gene>
    <name evidence="1" type="ORF">PIB30_100247</name>
</gene>
<sequence length="57" mass="6075">MAVGKCVKASIKLSGNRGESGMKVTDGSTIDKPLVTTPVLWRLDAQTLMTAKLSKQI</sequence>
<protein>
    <submittedName>
        <fullName evidence="1">Uncharacterized protein</fullName>
    </submittedName>
</protein>
<name>A0ABU6VX83_9FABA</name>
<proteinExistence type="predicted"/>
<feature type="non-terminal residue" evidence="1">
    <location>
        <position position="57"/>
    </location>
</feature>
<organism evidence="1 2">
    <name type="scientific">Stylosanthes scabra</name>
    <dbReference type="NCBI Taxonomy" id="79078"/>
    <lineage>
        <taxon>Eukaryota</taxon>
        <taxon>Viridiplantae</taxon>
        <taxon>Streptophyta</taxon>
        <taxon>Embryophyta</taxon>
        <taxon>Tracheophyta</taxon>
        <taxon>Spermatophyta</taxon>
        <taxon>Magnoliopsida</taxon>
        <taxon>eudicotyledons</taxon>
        <taxon>Gunneridae</taxon>
        <taxon>Pentapetalae</taxon>
        <taxon>rosids</taxon>
        <taxon>fabids</taxon>
        <taxon>Fabales</taxon>
        <taxon>Fabaceae</taxon>
        <taxon>Papilionoideae</taxon>
        <taxon>50 kb inversion clade</taxon>
        <taxon>dalbergioids sensu lato</taxon>
        <taxon>Dalbergieae</taxon>
        <taxon>Pterocarpus clade</taxon>
        <taxon>Stylosanthes</taxon>
    </lineage>
</organism>
<reference evidence="1 2" key="1">
    <citation type="journal article" date="2023" name="Plants (Basel)">
        <title>Bridging the Gap: Combining Genomics and Transcriptomics Approaches to Understand Stylosanthes scabra, an Orphan Legume from the Brazilian Caatinga.</title>
        <authorList>
            <person name="Ferreira-Neto J.R.C."/>
            <person name="da Silva M.D."/>
            <person name="Binneck E."/>
            <person name="de Melo N.F."/>
            <person name="da Silva R.H."/>
            <person name="de Melo A.L.T.M."/>
            <person name="Pandolfi V."/>
            <person name="Bustamante F.O."/>
            <person name="Brasileiro-Vidal A.C."/>
            <person name="Benko-Iseppon A.M."/>
        </authorList>
    </citation>
    <scope>NUCLEOTIDE SEQUENCE [LARGE SCALE GENOMIC DNA]</scope>
    <source>
        <tissue evidence="1">Leaves</tissue>
    </source>
</reference>
<evidence type="ECO:0000313" key="2">
    <source>
        <dbReference type="Proteomes" id="UP001341840"/>
    </source>
</evidence>
<accession>A0ABU6VX83</accession>
<dbReference type="Proteomes" id="UP001341840">
    <property type="component" value="Unassembled WGS sequence"/>
</dbReference>
<dbReference type="EMBL" id="JASCZI010153809">
    <property type="protein sequence ID" value="MED6177659.1"/>
    <property type="molecule type" value="Genomic_DNA"/>
</dbReference>
<evidence type="ECO:0000313" key="1">
    <source>
        <dbReference type="EMBL" id="MED6177659.1"/>
    </source>
</evidence>